<reference evidence="1" key="1">
    <citation type="submission" date="2018-05" db="EMBL/GenBank/DDBJ databases">
        <authorList>
            <person name="Lanie J.A."/>
            <person name="Ng W.-L."/>
            <person name="Kazmierczak K.M."/>
            <person name="Andrzejewski T.M."/>
            <person name="Davidsen T.M."/>
            <person name="Wayne K.J."/>
            <person name="Tettelin H."/>
            <person name="Glass J.I."/>
            <person name="Rusch D."/>
            <person name="Podicherti R."/>
            <person name="Tsui H.-C.T."/>
            <person name="Winkler M.E."/>
        </authorList>
    </citation>
    <scope>NUCLEOTIDE SEQUENCE</scope>
</reference>
<protein>
    <submittedName>
        <fullName evidence="1">Uncharacterized protein</fullName>
    </submittedName>
</protein>
<accession>A0A382QYD3</accession>
<name>A0A382QYD3_9ZZZZ</name>
<sequence length="187" mass="20253">MKHLWLTLMLVCIVWLPGLASATMVLYTPLPQMTEKSDLIVHAEVIGQKVVRDEAGRIKTHSSLRVIESVRGATKGETLKLSQVGGELDGEVAHVVGTSRFSVGEQVVIFGARLPNRVVMFAVGVGKYRVFKEGGRTYAMPEIGDVQFVARGSSGGLEPVKYPVPTAKELSVFLANLRDHLKAAGVK</sequence>
<gene>
    <name evidence="1" type="ORF">METZ01_LOCUS342712</name>
</gene>
<proteinExistence type="predicted"/>
<dbReference type="EMBL" id="UINC01117436">
    <property type="protein sequence ID" value="SVC89858.1"/>
    <property type="molecule type" value="Genomic_DNA"/>
</dbReference>
<evidence type="ECO:0000313" key="1">
    <source>
        <dbReference type="EMBL" id="SVC89858.1"/>
    </source>
</evidence>
<dbReference type="AlphaFoldDB" id="A0A382QYD3"/>
<organism evidence="1">
    <name type="scientific">marine metagenome</name>
    <dbReference type="NCBI Taxonomy" id="408172"/>
    <lineage>
        <taxon>unclassified sequences</taxon>
        <taxon>metagenomes</taxon>
        <taxon>ecological metagenomes</taxon>
    </lineage>
</organism>